<organism evidence="9 10">
    <name type="scientific">Sphingobacterium humi</name>
    <dbReference type="NCBI Taxonomy" id="1796905"/>
    <lineage>
        <taxon>Bacteria</taxon>
        <taxon>Pseudomonadati</taxon>
        <taxon>Bacteroidota</taxon>
        <taxon>Sphingobacteriia</taxon>
        <taxon>Sphingobacteriales</taxon>
        <taxon>Sphingobacteriaceae</taxon>
        <taxon>Sphingobacterium</taxon>
    </lineage>
</organism>
<dbReference type="PROSITE" id="PS52016">
    <property type="entry name" value="TONB_DEPENDENT_REC_3"/>
    <property type="match status" value="1"/>
</dbReference>
<evidence type="ECO:0000256" key="3">
    <source>
        <dbReference type="ARBA" id="ARBA00022452"/>
    </source>
</evidence>
<dbReference type="InterPro" id="IPR008969">
    <property type="entry name" value="CarboxyPept-like_regulatory"/>
</dbReference>
<dbReference type="InterPro" id="IPR023997">
    <property type="entry name" value="TonB-dep_OMP_SusC/RagA_CS"/>
</dbReference>
<evidence type="ECO:0000256" key="6">
    <source>
        <dbReference type="ARBA" id="ARBA00023237"/>
    </source>
</evidence>
<dbReference type="InterPro" id="IPR037066">
    <property type="entry name" value="Plug_dom_sf"/>
</dbReference>
<dbReference type="Proteomes" id="UP000435036">
    <property type="component" value="Unassembled WGS sequence"/>
</dbReference>
<evidence type="ECO:0000259" key="8">
    <source>
        <dbReference type="Pfam" id="PF07715"/>
    </source>
</evidence>
<dbReference type="NCBIfam" id="TIGR04056">
    <property type="entry name" value="OMP_RagA_SusC"/>
    <property type="match status" value="1"/>
</dbReference>
<keyword evidence="5 7" id="KW-0472">Membrane</keyword>
<evidence type="ECO:0000256" key="5">
    <source>
        <dbReference type="ARBA" id="ARBA00023136"/>
    </source>
</evidence>
<dbReference type="Pfam" id="PF07715">
    <property type="entry name" value="Plug"/>
    <property type="match status" value="1"/>
</dbReference>
<protein>
    <submittedName>
        <fullName evidence="9">SusC/RagA family TonB-linked outer membrane protein</fullName>
    </submittedName>
</protein>
<evidence type="ECO:0000256" key="4">
    <source>
        <dbReference type="ARBA" id="ARBA00022692"/>
    </source>
</evidence>
<sequence>MKFSYLKNPGGSRVRGTLAFNRLWTLSLLMLLISQLSVGKALAQSITLHEKNSSLEAVLHKISEQAEADLIGDISLLRKSKPVQIEVSNKDIHMVLAMLESGQNVQLLYSNKTIVIKAKKAGDSNAHISNFKAPEKLQQHHLSGKVTNEKGEILAGVSIQDLSSKKMIGVSNKDGSFDVICAANSNLVFSLIGYEPKIEEINKRTQIRVTLKAKENVIEETVVTGYSTLRKENFTGAATTITRKELEKFNNNNIFSIIQSLDPSFKVDEGIQDGSNPNVIPEINIRGVASVGQYAVNAPLVIMDGFETTLETLYDMDVNRIESISILKDASSTSMYGSRGGNGVIVIETRLPKEGKFTITYDARPSITLVDLSDYNLMNAKEKLEYEFKSGQYDAFADGLSNNSQTHILQEGLNNLYADRLENVNAGVNTYWLKIPVQSTLSVNHSLRMEGGYNDVRYSIDANYFDMKGAMKESGRKRLGTGFGLIYRIPGKLLFSNKANFLYSLGYNSPYGEFSTYALLNPYERIRNEKGELNVVFNEFQDFSFGASIINPLYDASLPTRNQKSEMLISNNVMLEWNPINSLKITGKGYIGRKILENEKFLSPFHTKYRLVNNIAQRGEYGVQNGKEFQYDGNVNVQYSKDIKKHQFIGNLLAEIKSIDFLNVSYNMTGFSDDKLISPSASVGFTAGSRPTVVSSPANSLGFMGALFYTYDNKINYSFTYRLDGSSLFGSENRFGGFWSTGASYNMHKEPWFQNSIVNKLRMFGNIGINGNEGFMANMVSTAYRIESGGFYYNQFGYTYLSQGNATLTWPQIKQLSLGVDLSLFNDMISLSGSYYDKNTHNMISMITVAPSFGFKNNSFYQNLGMVNNRGFELKTVVKVLENPENRMVWNVNLGLVKNRGILKEISEELRKLNESTLKKDQFDNIVSPSVYYEEGASLTSIRAMPSLGIDPATGKELFLDRNGNKTFAWDASNMRIMGNQEPDFFGVFGSSLMYKGFSAQALFNYSIGGDLYNITLREKIENNNPSLNADRRVLYDRWQEPGEVKSFKSIADKEITQLSSRFIQRENYIRLSSLNLNYELPIDWIRKYKFQRVKVNFSANDVLRINTVKMERGINYPYALTYNFGLLIQL</sequence>
<accession>A0A6N8KY90</accession>
<evidence type="ECO:0000313" key="10">
    <source>
        <dbReference type="Proteomes" id="UP000435036"/>
    </source>
</evidence>
<keyword evidence="6 7" id="KW-0998">Cell outer membrane</keyword>
<gene>
    <name evidence="9" type="ORF">GQF63_00820</name>
</gene>
<dbReference type="GO" id="GO:0009279">
    <property type="term" value="C:cell outer membrane"/>
    <property type="evidence" value="ECO:0007669"/>
    <property type="project" value="UniProtKB-SubCell"/>
</dbReference>
<evidence type="ECO:0000256" key="2">
    <source>
        <dbReference type="ARBA" id="ARBA00022448"/>
    </source>
</evidence>
<keyword evidence="4 7" id="KW-0812">Transmembrane</keyword>
<evidence type="ECO:0000256" key="7">
    <source>
        <dbReference type="PROSITE-ProRule" id="PRU01360"/>
    </source>
</evidence>
<reference evidence="9 10" key="1">
    <citation type="submission" date="2019-12" db="EMBL/GenBank/DDBJ databases">
        <authorList>
            <person name="Dong K."/>
        </authorList>
    </citation>
    <scope>NUCLEOTIDE SEQUENCE [LARGE SCALE GENOMIC DNA]</scope>
    <source>
        <strain evidence="9 10">JCM 31225</strain>
    </source>
</reference>
<dbReference type="InterPro" id="IPR012910">
    <property type="entry name" value="Plug_dom"/>
</dbReference>
<dbReference type="AlphaFoldDB" id="A0A6N8KY90"/>
<proteinExistence type="inferred from homology"/>
<dbReference type="InterPro" id="IPR039426">
    <property type="entry name" value="TonB-dep_rcpt-like"/>
</dbReference>
<dbReference type="SUPFAM" id="SSF49464">
    <property type="entry name" value="Carboxypeptidase regulatory domain-like"/>
    <property type="match status" value="1"/>
</dbReference>
<evidence type="ECO:0000313" key="9">
    <source>
        <dbReference type="EMBL" id="MVZ60552.1"/>
    </source>
</evidence>
<dbReference type="Gene3D" id="2.40.170.20">
    <property type="entry name" value="TonB-dependent receptor, beta-barrel domain"/>
    <property type="match status" value="1"/>
</dbReference>
<evidence type="ECO:0000256" key="1">
    <source>
        <dbReference type="ARBA" id="ARBA00004571"/>
    </source>
</evidence>
<feature type="domain" description="TonB-dependent receptor plug" evidence="8">
    <location>
        <begin position="231"/>
        <end position="344"/>
    </location>
</feature>
<dbReference type="InterPro" id="IPR023996">
    <property type="entry name" value="TonB-dep_OMP_SusC/RagA"/>
</dbReference>
<dbReference type="RefSeq" id="WP_160367198.1">
    <property type="nucleotide sequence ID" value="NZ_WSQA01000001.1"/>
</dbReference>
<comment type="similarity">
    <text evidence="7">Belongs to the TonB-dependent receptor family.</text>
</comment>
<dbReference type="Gene3D" id="2.170.130.10">
    <property type="entry name" value="TonB-dependent receptor, plug domain"/>
    <property type="match status" value="1"/>
</dbReference>
<dbReference type="InterPro" id="IPR036942">
    <property type="entry name" value="Beta-barrel_TonB_sf"/>
</dbReference>
<keyword evidence="3 7" id="KW-1134">Transmembrane beta strand</keyword>
<dbReference type="NCBIfam" id="TIGR04057">
    <property type="entry name" value="SusC_RagA_signa"/>
    <property type="match status" value="1"/>
</dbReference>
<comment type="subcellular location">
    <subcellularLocation>
        <location evidence="1 7">Cell outer membrane</location>
        <topology evidence="1 7">Multi-pass membrane protein</topology>
    </subcellularLocation>
</comment>
<keyword evidence="2 7" id="KW-0813">Transport</keyword>
<comment type="caution">
    <text evidence="9">The sequence shown here is derived from an EMBL/GenBank/DDBJ whole genome shotgun (WGS) entry which is preliminary data.</text>
</comment>
<dbReference type="OrthoDB" id="1094723at2"/>
<name>A0A6N8KY90_9SPHI</name>
<dbReference type="SUPFAM" id="SSF56935">
    <property type="entry name" value="Porins"/>
    <property type="match status" value="1"/>
</dbReference>
<dbReference type="EMBL" id="WSQA01000001">
    <property type="protein sequence ID" value="MVZ60552.1"/>
    <property type="molecule type" value="Genomic_DNA"/>
</dbReference>
<keyword evidence="10" id="KW-1185">Reference proteome</keyword>
<dbReference type="Pfam" id="PF13715">
    <property type="entry name" value="CarbopepD_reg_2"/>
    <property type="match status" value="1"/>
</dbReference>